<evidence type="ECO:0000313" key="3">
    <source>
        <dbReference type="Proteomes" id="UP000781958"/>
    </source>
</evidence>
<accession>A0ABS4SEU3</accession>
<gene>
    <name evidence="2" type="ORF">J2851_000831</name>
</gene>
<comment type="caution">
    <text evidence="2">The sequence shown here is derived from an EMBL/GenBank/DDBJ whole genome shotgun (WGS) entry which is preliminary data.</text>
</comment>
<dbReference type="EMBL" id="JAGINP010000002">
    <property type="protein sequence ID" value="MBP2291089.1"/>
    <property type="molecule type" value="Genomic_DNA"/>
</dbReference>
<reference evidence="2 3" key="1">
    <citation type="submission" date="2021-03" db="EMBL/GenBank/DDBJ databases">
        <title>Genomic Encyclopedia of Type Strains, Phase III (KMG-III): the genomes of soil and plant-associated and newly described type strains.</title>
        <authorList>
            <person name="Whitman W."/>
        </authorList>
    </citation>
    <scope>NUCLEOTIDE SEQUENCE [LARGE SCALE GENOMIC DNA]</scope>
    <source>
        <strain evidence="2 3">IMMIB AFH-6</strain>
    </source>
</reference>
<keyword evidence="3" id="KW-1185">Reference proteome</keyword>
<organism evidence="2 3">
    <name type="scientific">Azospirillum rugosum</name>
    <dbReference type="NCBI Taxonomy" id="416170"/>
    <lineage>
        <taxon>Bacteria</taxon>
        <taxon>Pseudomonadati</taxon>
        <taxon>Pseudomonadota</taxon>
        <taxon>Alphaproteobacteria</taxon>
        <taxon>Rhodospirillales</taxon>
        <taxon>Azospirillaceae</taxon>
        <taxon>Azospirillum</taxon>
    </lineage>
</organism>
<sequence>MRVATAVAAAACPLVLLTGLSGAAVAQPVDLSVCQYLTAHRPAPDVEYTPGVDVKGRPVAPADLPGSAGTAPAAERFDFPVTIDFLRRSGVRMPPGAAARVPGTGEIGVLTLYGNRLYFNGQPLGGPTEAELYAYCRTVK</sequence>
<name>A0ABS4SEU3_9PROT</name>
<keyword evidence="1" id="KW-0732">Signal</keyword>
<evidence type="ECO:0000313" key="2">
    <source>
        <dbReference type="EMBL" id="MBP2291089.1"/>
    </source>
</evidence>
<dbReference type="RefSeq" id="WP_209764363.1">
    <property type="nucleotide sequence ID" value="NZ_JAGINP010000002.1"/>
</dbReference>
<feature type="signal peptide" evidence="1">
    <location>
        <begin position="1"/>
        <end position="26"/>
    </location>
</feature>
<proteinExistence type="predicted"/>
<protein>
    <submittedName>
        <fullName evidence="2">Uncharacterized protein</fullName>
    </submittedName>
</protein>
<feature type="chain" id="PRO_5045992712" evidence="1">
    <location>
        <begin position="27"/>
        <end position="140"/>
    </location>
</feature>
<dbReference type="Proteomes" id="UP000781958">
    <property type="component" value="Unassembled WGS sequence"/>
</dbReference>
<evidence type="ECO:0000256" key="1">
    <source>
        <dbReference type="SAM" id="SignalP"/>
    </source>
</evidence>